<dbReference type="GO" id="GO:0005737">
    <property type="term" value="C:cytoplasm"/>
    <property type="evidence" value="ECO:0007669"/>
    <property type="project" value="TreeGrafter"/>
</dbReference>
<dbReference type="PANTHER" id="PTHR48100:SF1">
    <property type="entry name" value="HISTIDINE PHOSPHATASE FAMILY PROTEIN-RELATED"/>
    <property type="match status" value="1"/>
</dbReference>
<proteinExistence type="predicted"/>
<feature type="non-terminal residue" evidence="1">
    <location>
        <position position="233"/>
    </location>
</feature>
<dbReference type="CDD" id="cd07067">
    <property type="entry name" value="HP_PGM_like"/>
    <property type="match status" value="1"/>
</dbReference>
<protein>
    <recommendedName>
        <fullName evidence="2">Phosphoglycerate mutase-like protein</fullName>
    </recommendedName>
</protein>
<dbReference type="SMART" id="SM00855">
    <property type="entry name" value="PGAM"/>
    <property type="match status" value="1"/>
</dbReference>
<organism evidence="1">
    <name type="scientific">Phaeodactylum tricornutum</name>
    <name type="common">Diatom</name>
    <dbReference type="NCBI Taxonomy" id="2850"/>
    <lineage>
        <taxon>Eukaryota</taxon>
        <taxon>Sar</taxon>
        <taxon>Stramenopiles</taxon>
        <taxon>Ochrophyta</taxon>
        <taxon>Bacillariophyta</taxon>
        <taxon>Bacillariophyceae</taxon>
        <taxon>Bacillariophycidae</taxon>
        <taxon>Naviculales</taxon>
        <taxon>Phaeodactylaceae</taxon>
        <taxon>Phaeodactylum</taxon>
    </lineage>
</organism>
<accession>A0A8J9S5G5</accession>
<reference evidence="1" key="1">
    <citation type="submission" date="2022-02" db="EMBL/GenBank/DDBJ databases">
        <authorList>
            <person name="Giguere J D."/>
        </authorList>
    </citation>
    <scope>NUCLEOTIDE SEQUENCE</scope>
    <source>
        <strain evidence="1">CCAP 1055/1</strain>
    </source>
</reference>
<dbReference type="InterPro" id="IPR013078">
    <property type="entry name" value="His_Pase_superF_clade-1"/>
</dbReference>
<dbReference type="SUPFAM" id="SSF53254">
    <property type="entry name" value="Phosphoglycerate mutase-like"/>
    <property type="match status" value="1"/>
</dbReference>
<dbReference type="EMBL" id="OU594960">
    <property type="protein sequence ID" value="CAG9283658.1"/>
    <property type="molecule type" value="Genomic_DNA"/>
</dbReference>
<evidence type="ECO:0008006" key="2">
    <source>
        <dbReference type="Google" id="ProtNLM"/>
    </source>
</evidence>
<evidence type="ECO:0000313" key="1">
    <source>
        <dbReference type="EMBL" id="CAG9283658.1"/>
    </source>
</evidence>
<gene>
    <name evidence="1" type="ORF">PTTT1_LOCUS23533</name>
</gene>
<name>A0A8J9S5G5_PHATR</name>
<dbReference type="AlphaFoldDB" id="A0A8J9S5G5"/>
<dbReference type="InterPro" id="IPR029033">
    <property type="entry name" value="His_PPase_superfam"/>
</dbReference>
<dbReference type="InterPro" id="IPR050275">
    <property type="entry name" value="PGM_Phosphatase"/>
</dbReference>
<dbReference type="Pfam" id="PF00300">
    <property type="entry name" value="His_Phos_1"/>
    <property type="match status" value="1"/>
</dbReference>
<dbReference type="GO" id="GO:0016791">
    <property type="term" value="F:phosphatase activity"/>
    <property type="evidence" value="ECO:0007669"/>
    <property type="project" value="TreeGrafter"/>
</dbReference>
<dbReference type="Gene3D" id="3.40.50.1240">
    <property type="entry name" value="Phosphoglycerate mutase-like"/>
    <property type="match status" value="1"/>
</dbReference>
<dbReference type="PANTHER" id="PTHR48100">
    <property type="entry name" value="BROAD-SPECIFICITY PHOSPHATASE YOR283W-RELATED"/>
    <property type="match status" value="1"/>
</dbReference>
<sequence length="233" mass="26460">MSVRASARTSASFPLIRFCVTSLAYHGLVGMVAARSSSQWVAAASTGRYKDVWILRHGQATHNPRAEAAKDEGCSHETFLELMRQDDSLDSALTAIGQQQARDVWNAHRTSPWPHRIQLVVSSPLSRAMQTADFALPPNTYGDERPHLRVLHESFREINGWLLNAKRRSVSEIQRTFPHWDVEHLHPHEEDSFWTPDLETHRACSERGYQGLGWLLSRPEDRILLVTHGGILR</sequence>
<dbReference type="Proteomes" id="UP000836788">
    <property type="component" value="Chromosome 19"/>
</dbReference>